<comment type="similarity">
    <text evidence="6">Belongs to the DNA polymerase HolA subunit family.</text>
</comment>
<name>A0A5S9MGB6_BACIA</name>
<protein>
    <recommendedName>
        <fullName evidence="1">DNA-directed DNA polymerase</fullName>
        <ecNumber evidence="1">2.7.7.7</ecNumber>
    </recommendedName>
</protein>
<evidence type="ECO:0000256" key="5">
    <source>
        <dbReference type="ARBA" id="ARBA00022932"/>
    </source>
</evidence>
<dbReference type="GO" id="GO:0003887">
    <property type="term" value="F:DNA-directed DNA polymerase activity"/>
    <property type="evidence" value="ECO:0007669"/>
    <property type="project" value="UniProtKB-KW"/>
</dbReference>
<evidence type="ECO:0000256" key="3">
    <source>
        <dbReference type="ARBA" id="ARBA00022695"/>
    </source>
</evidence>
<dbReference type="InterPro" id="IPR005790">
    <property type="entry name" value="DNA_polIII_delta"/>
</dbReference>
<dbReference type="GO" id="GO:0006261">
    <property type="term" value="P:DNA-templated DNA replication"/>
    <property type="evidence" value="ECO:0007669"/>
    <property type="project" value="TreeGrafter"/>
</dbReference>
<keyword evidence="2" id="KW-0808">Transferase</keyword>
<dbReference type="InterPro" id="IPR048466">
    <property type="entry name" value="DNA_pol3_delta-like_C"/>
</dbReference>
<dbReference type="EC" id="2.7.7.7" evidence="1"/>
<evidence type="ECO:0000313" key="10">
    <source>
        <dbReference type="Proteomes" id="UP000464658"/>
    </source>
</evidence>
<evidence type="ECO:0000256" key="4">
    <source>
        <dbReference type="ARBA" id="ARBA00022705"/>
    </source>
</evidence>
<dbReference type="PANTHER" id="PTHR34388">
    <property type="entry name" value="DNA POLYMERASE III SUBUNIT DELTA"/>
    <property type="match status" value="1"/>
</dbReference>
<organism evidence="9 10">
    <name type="scientific">Bacillus safensis</name>
    <dbReference type="NCBI Taxonomy" id="561879"/>
    <lineage>
        <taxon>Bacteria</taxon>
        <taxon>Bacillati</taxon>
        <taxon>Bacillota</taxon>
        <taxon>Bacilli</taxon>
        <taxon>Bacillales</taxon>
        <taxon>Bacillaceae</taxon>
        <taxon>Bacillus</taxon>
    </lineage>
</organism>
<proteinExistence type="inferred from homology"/>
<dbReference type="InterPro" id="IPR008921">
    <property type="entry name" value="DNA_pol3_clamp-load_cplx_C"/>
</dbReference>
<dbReference type="Pfam" id="PF21694">
    <property type="entry name" value="DNA_pol3_delta_C"/>
    <property type="match status" value="1"/>
</dbReference>
<dbReference type="GO" id="GO:0009360">
    <property type="term" value="C:DNA polymerase III complex"/>
    <property type="evidence" value="ECO:0007669"/>
    <property type="project" value="TreeGrafter"/>
</dbReference>
<dbReference type="Gene3D" id="1.20.272.10">
    <property type="match status" value="1"/>
</dbReference>
<evidence type="ECO:0000256" key="1">
    <source>
        <dbReference type="ARBA" id="ARBA00012417"/>
    </source>
</evidence>
<evidence type="ECO:0000256" key="2">
    <source>
        <dbReference type="ARBA" id="ARBA00022679"/>
    </source>
</evidence>
<keyword evidence="3" id="KW-0548">Nucleotidyltransferase</keyword>
<evidence type="ECO:0000256" key="6">
    <source>
        <dbReference type="ARBA" id="ARBA00034754"/>
    </source>
</evidence>
<sequence length="79" mass="9216">MILQTKYFAQQGYGQKQIASNLKVHPFRVKLAMDQARLFSEEELKQIVKELSTIDYEMKTGKKDKQLLLELFLLRLLGA</sequence>
<dbReference type="Proteomes" id="UP000464658">
    <property type="component" value="Chromosome"/>
</dbReference>
<evidence type="ECO:0000259" key="8">
    <source>
        <dbReference type="Pfam" id="PF21694"/>
    </source>
</evidence>
<dbReference type="AlphaFoldDB" id="A0A5S9MGB6"/>
<keyword evidence="5" id="KW-0239">DNA-directed DNA polymerase</keyword>
<evidence type="ECO:0000313" key="9">
    <source>
        <dbReference type="EMBL" id="BBP90859.1"/>
    </source>
</evidence>
<reference evidence="9 10" key="1">
    <citation type="submission" date="2019-12" db="EMBL/GenBank/DDBJ databases">
        <title>Full genome sequence of a Bacillus safensis strain isolated from commercially available natto in Indonesia.</title>
        <authorList>
            <person name="Yoshida M."/>
            <person name="Uomi M."/>
            <person name="Waturangi D."/>
            <person name="Ekaputri J.J."/>
            <person name="Setiamarga D.H.E."/>
        </authorList>
    </citation>
    <scope>NUCLEOTIDE SEQUENCE [LARGE SCALE GENOMIC DNA]</scope>
    <source>
        <strain evidence="9 10">IDN1</strain>
    </source>
</reference>
<gene>
    <name evidence="9" type="ORF">BsIDN1_44770</name>
</gene>
<dbReference type="SUPFAM" id="SSF48019">
    <property type="entry name" value="post-AAA+ oligomerization domain-like"/>
    <property type="match status" value="1"/>
</dbReference>
<feature type="domain" description="DNA polymerase III delta subunit-like C-terminal" evidence="8">
    <location>
        <begin position="1"/>
        <end position="76"/>
    </location>
</feature>
<comment type="catalytic activity">
    <reaction evidence="7">
        <text>DNA(n) + a 2'-deoxyribonucleoside 5'-triphosphate = DNA(n+1) + diphosphate</text>
        <dbReference type="Rhea" id="RHEA:22508"/>
        <dbReference type="Rhea" id="RHEA-COMP:17339"/>
        <dbReference type="Rhea" id="RHEA-COMP:17340"/>
        <dbReference type="ChEBI" id="CHEBI:33019"/>
        <dbReference type="ChEBI" id="CHEBI:61560"/>
        <dbReference type="ChEBI" id="CHEBI:173112"/>
        <dbReference type="EC" id="2.7.7.7"/>
    </reaction>
</comment>
<accession>A0A5S9MGB6</accession>
<dbReference type="PANTHER" id="PTHR34388:SF1">
    <property type="entry name" value="DNA POLYMERASE III SUBUNIT DELTA"/>
    <property type="match status" value="1"/>
</dbReference>
<keyword evidence="4" id="KW-0235">DNA replication</keyword>
<dbReference type="EMBL" id="AP021906">
    <property type="protein sequence ID" value="BBP90859.1"/>
    <property type="molecule type" value="Genomic_DNA"/>
</dbReference>
<evidence type="ECO:0000256" key="7">
    <source>
        <dbReference type="ARBA" id="ARBA00049244"/>
    </source>
</evidence>
<dbReference type="GO" id="GO:0003677">
    <property type="term" value="F:DNA binding"/>
    <property type="evidence" value="ECO:0007669"/>
    <property type="project" value="InterPro"/>
</dbReference>